<name>A0ACC2NPE9_9HYME</name>
<evidence type="ECO:0000313" key="1">
    <source>
        <dbReference type="EMBL" id="KAJ8672184.1"/>
    </source>
</evidence>
<comment type="caution">
    <text evidence="1">The sequence shown here is derived from an EMBL/GenBank/DDBJ whole genome shotgun (WGS) entry which is preliminary data.</text>
</comment>
<dbReference type="EMBL" id="CM056743">
    <property type="protein sequence ID" value="KAJ8672184.1"/>
    <property type="molecule type" value="Genomic_DNA"/>
</dbReference>
<sequence>MPDISWPNHQLQFSMNNRLNPDNQQRSDAICQLFSSMDLNQWMPEHPDKGYTLDLIFTQHRLLEIADQQDQLAPCDPHHKVFFGELKVLNGSKFPSESRVEYDFRSADYDEIRVRMDVIG</sequence>
<proteinExistence type="predicted"/>
<keyword evidence="2" id="KW-1185">Reference proteome</keyword>
<protein>
    <submittedName>
        <fullName evidence="1">Uncharacterized protein</fullName>
    </submittedName>
</protein>
<accession>A0ACC2NPE9</accession>
<dbReference type="Proteomes" id="UP001239111">
    <property type="component" value="Chromosome 3"/>
</dbReference>
<organism evidence="1 2">
    <name type="scientific">Eretmocerus hayati</name>
    <dbReference type="NCBI Taxonomy" id="131215"/>
    <lineage>
        <taxon>Eukaryota</taxon>
        <taxon>Metazoa</taxon>
        <taxon>Ecdysozoa</taxon>
        <taxon>Arthropoda</taxon>
        <taxon>Hexapoda</taxon>
        <taxon>Insecta</taxon>
        <taxon>Pterygota</taxon>
        <taxon>Neoptera</taxon>
        <taxon>Endopterygota</taxon>
        <taxon>Hymenoptera</taxon>
        <taxon>Apocrita</taxon>
        <taxon>Proctotrupomorpha</taxon>
        <taxon>Chalcidoidea</taxon>
        <taxon>Aphelinidae</taxon>
        <taxon>Aphelininae</taxon>
        <taxon>Eretmocerus</taxon>
    </lineage>
</organism>
<evidence type="ECO:0000313" key="2">
    <source>
        <dbReference type="Proteomes" id="UP001239111"/>
    </source>
</evidence>
<reference evidence="1" key="1">
    <citation type="submission" date="2023-04" db="EMBL/GenBank/DDBJ databases">
        <title>A chromosome-level genome assembly of the parasitoid wasp Eretmocerus hayati.</title>
        <authorList>
            <person name="Zhong Y."/>
            <person name="Liu S."/>
            <person name="Liu Y."/>
        </authorList>
    </citation>
    <scope>NUCLEOTIDE SEQUENCE</scope>
    <source>
        <strain evidence="1">ZJU_SS_LIU_2023</strain>
    </source>
</reference>
<gene>
    <name evidence="1" type="ORF">QAD02_003443</name>
</gene>